<dbReference type="GO" id="GO:0003677">
    <property type="term" value="F:DNA binding"/>
    <property type="evidence" value="ECO:0007669"/>
    <property type="project" value="UniProtKB-KW"/>
</dbReference>
<dbReference type="GO" id="GO:0006355">
    <property type="term" value="P:regulation of DNA-templated transcription"/>
    <property type="evidence" value="ECO:0007669"/>
    <property type="project" value="InterPro"/>
</dbReference>
<dbReference type="Pfam" id="PF01590">
    <property type="entry name" value="GAF"/>
    <property type="match status" value="1"/>
</dbReference>
<dbReference type="Proteomes" id="UP000325161">
    <property type="component" value="Chromosome"/>
</dbReference>
<evidence type="ECO:0000259" key="7">
    <source>
        <dbReference type="PROSITE" id="PS50045"/>
    </source>
</evidence>
<dbReference type="InterPro" id="IPR002078">
    <property type="entry name" value="Sigma_54_int"/>
</dbReference>
<dbReference type="Pfam" id="PF00158">
    <property type="entry name" value="Sigma54_activat"/>
    <property type="match status" value="1"/>
</dbReference>
<dbReference type="Gene3D" id="3.30.450.40">
    <property type="match status" value="1"/>
</dbReference>
<evidence type="ECO:0000256" key="2">
    <source>
        <dbReference type="ARBA" id="ARBA00022840"/>
    </source>
</evidence>
<dbReference type="PROSITE" id="PS50045">
    <property type="entry name" value="SIGMA54_INTERACT_4"/>
    <property type="match status" value="1"/>
</dbReference>
<proteinExistence type="predicted"/>
<dbReference type="PANTHER" id="PTHR32071:SF77">
    <property type="entry name" value="TRANSCRIPTIONAL REGULATORY PROTEIN"/>
    <property type="match status" value="1"/>
</dbReference>
<organism evidence="8 9">
    <name type="scientific">Pigmentiphaga aceris</name>
    <dbReference type="NCBI Taxonomy" id="1940612"/>
    <lineage>
        <taxon>Bacteria</taxon>
        <taxon>Pseudomonadati</taxon>
        <taxon>Pseudomonadota</taxon>
        <taxon>Betaproteobacteria</taxon>
        <taxon>Burkholderiales</taxon>
        <taxon>Alcaligenaceae</taxon>
        <taxon>Pigmentiphaga</taxon>
    </lineage>
</organism>
<evidence type="ECO:0000256" key="6">
    <source>
        <dbReference type="SAM" id="MobiDB-lite"/>
    </source>
</evidence>
<evidence type="ECO:0000256" key="5">
    <source>
        <dbReference type="ARBA" id="ARBA00023163"/>
    </source>
</evidence>
<dbReference type="PANTHER" id="PTHR32071">
    <property type="entry name" value="TRANSCRIPTIONAL REGULATORY PROTEIN"/>
    <property type="match status" value="1"/>
</dbReference>
<dbReference type="SUPFAM" id="SSF55781">
    <property type="entry name" value="GAF domain-like"/>
    <property type="match status" value="1"/>
</dbReference>
<evidence type="ECO:0000256" key="3">
    <source>
        <dbReference type="ARBA" id="ARBA00023015"/>
    </source>
</evidence>
<dbReference type="SMART" id="SM00382">
    <property type="entry name" value="AAA"/>
    <property type="match status" value="1"/>
</dbReference>
<dbReference type="Gene3D" id="3.40.50.300">
    <property type="entry name" value="P-loop containing nucleotide triphosphate hydrolases"/>
    <property type="match status" value="1"/>
</dbReference>
<evidence type="ECO:0000313" key="9">
    <source>
        <dbReference type="Proteomes" id="UP000325161"/>
    </source>
</evidence>
<dbReference type="CDD" id="cd00009">
    <property type="entry name" value="AAA"/>
    <property type="match status" value="1"/>
</dbReference>
<sequence length="683" mass="72521">MAPPTARSFAQTPATRANGQACPTGFASSPASPDVLDSWARCVARQLDPARPPAPRVIEGHELLRRRENLASVRRLALAEIETLFQQIAGSNFLLAFADAEGVILDLFADNRFRSSGSSADIVVGSCWAEAHCGTNGLGTALAMGRPVSITGDEHFFLKYGDISCTAAPIHDGQGRVLGVLDASSYVESRQRHTQALVRMSAMHVENLLLAEQMRGHLVMAIHPRVEFLATLGCGMIAFDAIGHVSAMNARAQGLLSGLSLSLGTPFERIFDEPFARFSARLMHEDEVRLRDVLGSMLAVSRVGGARAAAAVVSPAVNAGFVSAPVTASASISSPVFSPASNLASHPTSNPGSDPTYAPASTTGSASSRTRASQASALSAQTTIPMVADDPAVVATLRMAEAAVRMRVPILIHGETGTGKELLARHAHASSGRNGAFVAVNCGALPAELFEAELFGYVGGAFTGARRDGSSGLIESADGGTLLLDEIVELPLLLQAALLRFLDDRLVRPVGGRTARHVDVQLLAATHADLDAEVAARRFRADLLHRLNVVRLALPPLRAREDFAAVTRNVLAAIDPMASISDEAVAQLSRLPWRGNMRELRAVLTRALLMHATRHLNIDDFASLCPTAAVESPGHSALQQAALQRVVSEFERTGHSVSQTSRNLGVSRTTVYRYLREQGGRIV</sequence>
<dbReference type="Pfam" id="PF25601">
    <property type="entry name" value="AAA_lid_14"/>
    <property type="match status" value="1"/>
</dbReference>
<evidence type="ECO:0000313" key="8">
    <source>
        <dbReference type="EMBL" id="QEI07800.1"/>
    </source>
</evidence>
<dbReference type="GO" id="GO:0005524">
    <property type="term" value="F:ATP binding"/>
    <property type="evidence" value="ECO:0007669"/>
    <property type="project" value="UniProtKB-KW"/>
</dbReference>
<dbReference type="InterPro" id="IPR003593">
    <property type="entry name" value="AAA+_ATPase"/>
</dbReference>
<feature type="compositionally biased region" description="Polar residues" evidence="6">
    <location>
        <begin position="339"/>
        <end position="353"/>
    </location>
</feature>
<keyword evidence="2" id="KW-0067">ATP-binding</keyword>
<dbReference type="RefSeq" id="WP_148816847.1">
    <property type="nucleotide sequence ID" value="NZ_CP043046.1"/>
</dbReference>
<keyword evidence="3" id="KW-0805">Transcription regulation</keyword>
<feature type="domain" description="Sigma-54 factor interaction" evidence="7">
    <location>
        <begin position="386"/>
        <end position="609"/>
    </location>
</feature>
<feature type="region of interest" description="Disordered" evidence="6">
    <location>
        <begin position="339"/>
        <end position="374"/>
    </location>
</feature>
<dbReference type="AlphaFoldDB" id="A0A5C0B3K1"/>
<name>A0A5C0B3K1_9BURK</name>
<feature type="region of interest" description="Disordered" evidence="6">
    <location>
        <begin position="1"/>
        <end position="21"/>
    </location>
</feature>
<dbReference type="FunFam" id="3.40.50.300:FF:000006">
    <property type="entry name" value="DNA-binding transcriptional regulator NtrC"/>
    <property type="match status" value="1"/>
</dbReference>
<keyword evidence="4" id="KW-0238">DNA-binding</keyword>
<dbReference type="PROSITE" id="PS00675">
    <property type="entry name" value="SIGMA54_INTERACT_1"/>
    <property type="match status" value="1"/>
</dbReference>
<dbReference type="InterPro" id="IPR029016">
    <property type="entry name" value="GAF-like_dom_sf"/>
</dbReference>
<dbReference type="InterPro" id="IPR058031">
    <property type="entry name" value="AAA_lid_NorR"/>
</dbReference>
<reference evidence="8 9" key="1">
    <citation type="submission" date="2019-08" db="EMBL/GenBank/DDBJ databases">
        <title>Amphibian skin-associated Pigmentiphaga: genome sequence and occurrence across geography and hosts.</title>
        <authorList>
            <person name="Bletz M.C."/>
            <person name="Bunk B."/>
            <person name="Sproeer C."/>
            <person name="Biwer P."/>
            <person name="Reiter S."/>
            <person name="Rabemananjara F.C.E."/>
            <person name="Schulz S."/>
            <person name="Overmann J."/>
            <person name="Vences M."/>
        </authorList>
    </citation>
    <scope>NUCLEOTIDE SEQUENCE [LARGE SCALE GENOMIC DNA]</scope>
    <source>
        <strain evidence="8 9">Mada1488</strain>
    </source>
</reference>
<evidence type="ECO:0000256" key="1">
    <source>
        <dbReference type="ARBA" id="ARBA00022741"/>
    </source>
</evidence>
<dbReference type="InterPro" id="IPR025662">
    <property type="entry name" value="Sigma_54_int_dom_ATP-bd_1"/>
</dbReference>
<dbReference type="InterPro" id="IPR006120">
    <property type="entry name" value="Resolvase_HTH_dom"/>
</dbReference>
<dbReference type="GO" id="GO:0000150">
    <property type="term" value="F:DNA strand exchange activity"/>
    <property type="evidence" value="ECO:0007669"/>
    <property type="project" value="InterPro"/>
</dbReference>
<dbReference type="SUPFAM" id="SSF52540">
    <property type="entry name" value="P-loop containing nucleoside triphosphate hydrolases"/>
    <property type="match status" value="1"/>
</dbReference>
<dbReference type="KEGG" id="pacr:FXN63_19635"/>
<keyword evidence="5" id="KW-0804">Transcription</keyword>
<dbReference type="Pfam" id="PF02796">
    <property type="entry name" value="HTH_7"/>
    <property type="match status" value="1"/>
</dbReference>
<feature type="compositionally biased region" description="Polar residues" evidence="6">
    <location>
        <begin position="8"/>
        <end position="18"/>
    </location>
</feature>
<dbReference type="InterPro" id="IPR025943">
    <property type="entry name" value="Sigma_54_int_dom_ATP-bd_2"/>
</dbReference>
<dbReference type="Gene3D" id="1.10.8.60">
    <property type="match status" value="1"/>
</dbReference>
<dbReference type="SUPFAM" id="SSF46689">
    <property type="entry name" value="Homeodomain-like"/>
    <property type="match status" value="1"/>
</dbReference>
<accession>A0A5C0B3K1</accession>
<dbReference type="PROSITE" id="PS00676">
    <property type="entry name" value="SIGMA54_INTERACT_2"/>
    <property type="match status" value="1"/>
</dbReference>
<protein>
    <submittedName>
        <fullName evidence="8">Sigma-54-dependent Fis family transcriptional regulator</fullName>
    </submittedName>
</protein>
<dbReference type="InterPro" id="IPR009057">
    <property type="entry name" value="Homeodomain-like_sf"/>
</dbReference>
<dbReference type="OrthoDB" id="9761705at2"/>
<dbReference type="InterPro" id="IPR003018">
    <property type="entry name" value="GAF"/>
</dbReference>
<feature type="compositionally biased region" description="Low complexity" evidence="6">
    <location>
        <begin position="355"/>
        <end position="374"/>
    </location>
</feature>
<evidence type="ECO:0000256" key="4">
    <source>
        <dbReference type="ARBA" id="ARBA00023125"/>
    </source>
</evidence>
<keyword evidence="1" id="KW-0547">Nucleotide-binding</keyword>
<keyword evidence="9" id="KW-1185">Reference proteome</keyword>
<dbReference type="EMBL" id="CP043046">
    <property type="protein sequence ID" value="QEI07800.1"/>
    <property type="molecule type" value="Genomic_DNA"/>
</dbReference>
<gene>
    <name evidence="8" type="ORF">FXN63_19635</name>
</gene>
<dbReference type="InterPro" id="IPR027417">
    <property type="entry name" value="P-loop_NTPase"/>
</dbReference>